<keyword evidence="3" id="KW-0677">Repeat</keyword>
<keyword evidence="4" id="KW-1133">Transmembrane helix</keyword>
<feature type="domain" description="C2" evidence="7">
    <location>
        <begin position="6"/>
        <end position="126"/>
    </location>
</feature>
<dbReference type="SMART" id="SM00239">
    <property type="entry name" value="C2"/>
    <property type="match status" value="3"/>
</dbReference>
<dbReference type="GO" id="GO:0007009">
    <property type="term" value="P:plasma membrane organization"/>
    <property type="evidence" value="ECO:0007669"/>
    <property type="project" value="TreeGrafter"/>
</dbReference>
<keyword evidence="5" id="KW-0472">Membrane</keyword>
<gene>
    <name evidence="8" type="primary">Fer1l4_2</name>
    <name evidence="8" type="ORF">ODOGUJ_R04516</name>
</gene>
<keyword evidence="2" id="KW-0812">Transmembrane</keyword>
<name>A0A7K9YSZ2_9GALL</name>
<feature type="non-terminal residue" evidence="8">
    <location>
        <position position="1"/>
    </location>
</feature>
<dbReference type="PROSITE" id="PS50004">
    <property type="entry name" value="C2"/>
    <property type="match status" value="4"/>
</dbReference>
<comment type="subcellular location">
    <subcellularLocation>
        <location evidence="1">Membrane</location>
        <topology evidence="1">Single-pass membrane protein</topology>
    </subcellularLocation>
</comment>
<comment type="caution">
    <text evidence="8">The sequence shown here is derived from an EMBL/GenBank/DDBJ whole genome shotgun (WGS) entry which is preliminary data.</text>
</comment>
<dbReference type="Pfam" id="PF08150">
    <property type="entry name" value="FerB"/>
    <property type="match status" value="1"/>
</dbReference>
<feature type="domain" description="C2" evidence="7">
    <location>
        <begin position="714"/>
        <end position="849"/>
    </location>
</feature>
<dbReference type="SMART" id="SM01202">
    <property type="entry name" value="FerI"/>
    <property type="match status" value="1"/>
</dbReference>
<proteinExistence type="predicted"/>
<dbReference type="PANTHER" id="PTHR12546:SF36">
    <property type="entry name" value="FER-1-LIKE PROTEIN 4"/>
    <property type="match status" value="1"/>
</dbReference>
<evidence type="ECO:0000313" key="9">
    <source>
        <dbReference type="Proteomes" id="UP000522663"/>
    </source>
</evidence>
<feature type="region of interest" description="Disordered" evidence="6">
    <location>
        <begin position="422"/>
        <end position="445"/>
    </location>
</feature>
<evidence type="ECO:0000256" key="1">
    <source>
        <dbReference type="ARBA" id="ARBA00004167"/>
    </source>
</evidence>
<dbReference type="InterPro" id="IPR037721">
    <property type="entry name" value="Ferlin"/>
</dbReference>
<evidence type="ECO:0000313" key="8">
    <source>
        <dbReference type="EMBL" id="NXJ13195.1"/>
    </source>
</evidence>
<dbReference type="CDD" id="cd04018">
    <property type="entry name" value="C2C_Ferlin"/>
    <property type="match status" value="1"/>
</dbReference>
<protein>
    <submittedName>
        <fullName evidence="8">FR1L4 protein</fullName>
    </submittedName>
</protein>
<evidence type="ECO:0000256" key="2">
    <source>
        <dbReference type="ARBA" id="ARBA00022692"/>
    </source>
</evidence>
<dbReference type="InterPro" id="IPR012561">
    <property type="entry name" value="Ferlin_B-domain"/>
</dbReference>
<evidence type="ECO:0000259" key="7">
    <source>
        <dbReference type="PROSITE" id="PS50004"/>
    </source>
</evidence>
<dbReference type="SMART" id="SM01201">
    <property type="entry name" value="FerB"/>
    <property type="match status" value="1"/>
</dbReference>
<organism evidence="8 9">
    <name type="scientific">Odontophorus gujanensis</name>
    <name type="common">marbled wood quail</name>
    <dbReference type="NCBI Taxonomy" id="886794"/>
    <lineage>
        <taxon>Eukaryota</taxon>
        <taxon>Metazoa</taxon>
        <taxon>Chordata</taxon>
        <taxon>Craniata</taxon>
        <taxon>Vertebrata</taxon>
        <taxon>Euteleostomi</taxon>
        <taxon>Archelosauria</taxon>
        <taxon>Archosauria</taxon>
        <taxon>Dinosauria</taxon>
        <taxon>Saurischia</taxon>
        <taxon>Theropoda</taxon>
        <taxon>Coelurosauria</taxon>
        <taxon>Aves</taxon>
        <taxon>Neognathae</taxon>
        <taxon>Galloanserae</taxon>
        <taxon>Galliformes</taxon>
        <taxon>Odontophoridae</taxon>
        <taxon>Odontophorus</taxon>
    </lineage>
</organism>
<dbReference type="PANTHER" id="PTHR12546">
    <property type="entry name" value="FER-1-LIKE"/>
    <property type="match status" value="1"/>
</dbReference>
<reference evidence="8 9" key="1">
    <citation type="submission" date="2019-09" db="EMBL/GenBank/DDBJ databases">
        <title>Bird 10,000 Genomes (B10K) Project - Family phase.</title>
        <authorList>
            <person name="Zhang G."/>
        </authorList>
    </citation>
    <scope>NUCLEOTIDE SEQUENCE [LARGE SCALE GENOMIC DNA]</scope>
    <source>
        <strain evidence="8">B10K-DU-001-53</strain>
        <tissue evidence="8">Muscle</tissue>
    </source>
</reference>
<evidence type="ECO:0000256" key="3">
    <source>
        <dbReference type="ARBA" id="ARBA00022737"/>
    </source>
</evidence>
<dbReference type="InterPro" id="IPR037722">
    <property type="entry name" value="C2C_Ferlin"/>
</dbReference>
<dbReference type="SUPFAM" id="SSF49562">
    <property type="entry name" value="C2 domain (Calcium/lipid-binding domain, CaLB)"/>
    <property type="match status" value="4"/>
</dbReference>
<dbReference type="Pfam" id="PF08151">
    <property type="entry name" value="FerI"/>
    <property type="match status" value="1"/>
</dbReference>
<dbReference type="GO" id="GO:0016020">
    <property type="term" value="C:membrane"/>
    <property type="evidence" value="ECO:0007669"/>
    <property type="project" value="UniProtKB-SubCell"/>
</dbReference>
<dbReference type="InterPro" id="IPR037720">
    <property type="entry name" value="C2B_Ferlin"/>
</dbReference>
<dbReference type="EMBL" id="VXAB01010583">
    <property type="protein sequence ID" value="NXJ13195.1"/>
    <property type="molecule type" value="Genomic_DNA"/>
</dbReference>
<dbReference type="InterPro" id="IPR012968">
    <property type="entry name" value="FerIin_dom"/>
</dbReference>
<accession>A0A7K9YSZ2</accession>
<keyword evidence="9" id="KW-1185">Reference proteome</keyword>
<dbReference type="CDD" id="cd04011">
    <property type="entry name" value="C2B_Ferlin"/>
    <property type="match status" value="1"/>
</dbReference>
<feature type="domain" description="C2" evidence="7">
    <location>
        <begin position="891"/>
        <end position="1014"/>
    </location>
</feature>
<dbReference type="InterPro" id="IPR037723">
    <property type="entry name" value="C2D_Ferlin"/>
</dbReference>
<dbReference type="FunFam" id="2.60.40.150:FF:000034">
    <property type="entry name" value="otoferlin isoform X2"/>
    <property type="match status" value="1"/>
</dbReference>
<feature type="compositionally biased region" description="Basic and acidic residues" evidence="6">
    <location>
        <begin position="422"/>
        <end position="439"/>
    </location>
</feature>
<evidence type="ECO:0000256" key="4">
    <source>
        <dbReference type="ARBA" id="ARBA00022989"/>
    </source>
</evidence>
<feature type="domain" description="C2" evidence="7">
    <location>
        <begin position="165"/>
        <end position="300"/>
    </location>
</feature>
<dbReference type="OrthoDB" id="270970at2759"/>
<dbReference type="AlphaFoldDB" id="A0A7K9YSZ2"/>
<evidence type="ECO:0000256" key="5">
    <source>
        <dbReference type="ARBA" id="ARBA00023136"/>
    </source>
</evidence>
<evidence type="ECO:0000256" key="6">
    <source>
        <dbReference type="SAM" id="MobiDB-lite"/>
    </source>
</evidence>
<dbReference type="InterPro" id="IPR000008">
    <property type="entry name" value="C2_dom"/>
</dbReference>
<dbReference type="InterPro" id="IPR035892">
    <property type="entry name" value="C2_domain_sf"/>
</dbReference>
<dbReference type="CDD" id="cd04017">
    <property type="entry name" value="C2D_Ferlin"/>
    <property type="match status" value="1"/>
</dbReference>
<dbReference type="Pfam" id="PF00168">
    <property type="entry name" value="C2"/>
    <property type="match status" value="3"/>
</dbReference>
<feature type="non-terminal residue" evidence="8">
    <location>
        <position position="1019"/>
    </location>
</feature>
<dbReference type="Proteomes" id="UP000522663">
    <property type="component" value="Unassembled WGS sequence"/>
</dbReference>
<dbReference type="Gene3D" id="2.60.40.150">
    <property type="entry name" value="C2 domain"/>
    <property type="match status" value="3"/>
</dbReference>
<sequence length="1019" mass="116732">FLCSRSRICSTWDLFSTPTPQSFQVGINVIEAQKLVGVNINPFVVVRVGEEKRHTATQKSTNCPFYNEYFLFEFHEPREVLFHRLIEISVFHSKKIPFFGTCIGTFKMDIATVYNQPDHRFFQKWAVISDPTDTRAGVKGFVKCNISVTARGDTVGSLPTSSSSRVEDIERNLLLPKRVPAERPWARVCIKLYRAEGLPSMSAGIMGGFSKIIGEKNVFIDPYVQVSFCGQQGETSVESNTTKPEWNEQISFIEMFPPLAKKIKIKVLDDANVGDVAIATHYIDLQQISDSGRNGFNPTFGPAWVNLYGSPQNSALRDIHKDLNEGMGEGIFYRGRILMAITVEIFNSPGMAERKLGAQMKEVVVEVEELHPLPENALGRKEEFFLFTAFFEATMMDSSLSSKPVSFEVSIGNYGKAEEVVTKERKKGEKGEGREEKQPLLDAGSDSELDVEVLATDSAPLNKSMTRSQRAEPTEYDRSYSCLPMTHEKPCLYVWSYWEDHTWRLCISNWIVKLAERLEQGLADVEKLMRRPKAKAEERLREVLEEFVAGCRQYSLSAERKTMAHPNNLDRCRTKYMMRNIILYAKQGLRVRRWLTRANVKEKVKEMRRILTKLRFMAQEPQCTLPDVLIWMLSNNRRVAYAKVPAQNILYSVVEEEKGKDCAKIQTVFLKVPGLHTGEIFAKLEIYMWLGVTKYAKNCMVELPEEFKYLSESRQEITQFSVHSPPSWLSRDDFSYFQLRAHLYQARGILPADENGLSDPFVRVVFSTHCQTTRTVEETLSPMWNELLLFDQLIIDGKREELKTETPVIIVSLFNHSKFGSPEFLGQAFAVPQVKLVDEPYCKPALQFFDFYKGTKTAGELIATFELIELDYSGYLEDVEPKEPSYLGDPRAGRFIIPEGIRPVLKEFRIEILFWGLRNLKRVHLFEVDQPQVIIECAGKKVESEVIVAYNENPNFTELVKYMDVELPEQVYLHPPLSIFVVEKRAFGRTVLVGTHVVSDVMKFFPRELEEEETEDVPE</sequence>